<evidence type="ECO:0000256" key="2">
    <source>
        <dbReference type="ARBA" id="ARBA00022676"/>
    </source>
</evidence>
<comment type="subcellular location">
    <subcellularLocation>
        <location evidence="1">Membrane</location>
        <topology evidence="1">Multi-pass membrane protein</topology>
    </subcellularLocation>
</comment>
<dbReference type="Pfam" id="PF00535">
    <property type="entry name" value="Glycos_transf_2"/>
    <property type="match status" value="1"/>
</dbReference>
<dbReference type="PANTHER" id="PTHR48090:SF1">
    <property type="entry name" value="PROPHAGE BACTOPRENOL GLUCOSYL TRANSFERASE HOMOLOG"/>
    <property type="match status" value="1"/>
</dbReference>
<evidence type="ECO:0000256" key="1">
    <source>
        <dbReference type="ARBA" id="ARBA00004141"/>
    </source>
</evidence>
<dbReference type="CDD" id="cd04187">
    <property type="entry name" value="DPM1_like_bac"/>
    <property type="match status" value="1"/>
</dbReference>
<dbReference type="InterPro" id="IPR050256">
    <property type="entry name" value="Glycosyltransferase_2"/>
</dbReference>
<evidence type="ECO:0000256" key="3">
    <source>
        <dbReference type="ARBA" id="ARBA00022679"/>
    </source>
</evidence>
<evidence type="ECO:0000256" key="4">
    <source>
        <dbReference type="ARBA" id="ARBA00022692"/>
    </source>
</evidence>
<feature type="domain" description="Glycosyltransferase 2-like" evidence="8">
    <location>
        <begin position="11"/>
        <end position="151"/>
    </location>
</feature>
<dbReference type="RefSeq" id="WP_139514518.1">
    <property type="nucleotide sequence ID" value="NZ_CP040896.1"/>
</dbReference>
<dbReference type="Gene3D" id="3.90.550.10">
    <property type="entry name" value="Spore Coat Polysaccharide Biosynthesis Protein SpsA, Chain A"/>
    <property type="match status" value="1"/>
</dbReference>
<sequence>MAVSSSAPLFSVVSPVYQAEMVLNELLQRLAATLSALTDEYEIILVDDASTDGSWLLIEQHAALDPRIRGLKLSRNFGQHHAITAGLDVAHGQWIVVMDCDLQDQPEEIARLYQKAQQGYAVVMASRTARQDPWITRTFSRGFYAVLSYLSGTPQDPLVANFGIYHQRVIQEVGRLRESIRYFPTMVRWAGFRQTTLPVEHGVNGRPSTYNIVRQLRLATDVLLAYSDKPLRLTVWLGLLLAGGAFTLGLIMLVRALLGQIVVQGYASLIISISFFSGLIILVLGMIGLYVGKIFEGVRNRPLYVIEATT</sequence>
<reference evidence="9 10" key="1">
    <citation type="submission" date="2019-06" db="EMBL/GenBank/DDBJ databases">
        <authorList>
            <person name="Srinivasan S."/>
        </authorList>
    </citation>
    <scope>NUCLEOTIDE SEQUENCE [LARGE SCALE GENOMIC DNA]</scope>
    <source>
        <strain evidence="9 10">17J68-5</strain>
    </source>
</reference>
<proteinExistence type="predicted"/>
<evidence type="ECO:0000256" key="7">
    <source>
        <dbReference type="SAM" id="Phobius"/>
    </source>
</evidence>
<dbReference type="Proteomes" id="UP000305398">
    <property type="component" value="Chromosome"/>
</dbReference>
<keyword evidence="2" id="KW-0328">Glycosyltransferase</keyword>
<dbReference type="OrthoDB" id="9807778at2"/>
<dbReference type="EMBL" id="CP040896">
    <property type="protein sequence ID" value="QDA59336.1"/>
    <property type="molecule type" value="Genomic_DNA"/>
</dbReference>
<name>A0A5B7ZXV4_9BACT</name>
<accession>A0A5B7ZXV4</accession>
<evidence type="ECO:0000256" key="6">
    <source>
        <dbReference type="ARBA" id="ARBA00023136"/>
    </source>
</evidence>
<feature type="transmembrane region" description="Helical" evidence="7">
    <location>
        <begin position="233"/>
        <end position="254"/>
    </location>
</feature>
<dbReference type="GO" id="GO:0016757">
    <property type="term" value="F:glycosyltransferase activity"/>
    <property type="evidence" value="ECO:0007669"/>
    <property type="project" value="UniProtKB-KW"/>
</dbReference>
<keyword evidence="4 7" id="KW-0812">Transmembrane</keyword>
<dbReference type="GO" id="GO:0005886">
    <property type="term" value="C:plasma membrane"/>
    <property type="evidence" value="ECO:0007669"/>
    <property type="project" value="TreeGrafter"/>
</dbReference>
<dbReference type="InterPro" id="IPR001173">
    <property type="entry name" value="Glyco_trans_2-like"/>
</dbReference>
<keyword evidence="10" id="KW-1185">Reference proteome</keyword>
<dbReference type="SUPFAM" id="SSF53448">
    <property type="entry name" value="Nucleotide-diphospho-sugar transferases"/>
    <property type="match status" value="1"/>
</dbReference>
<gene>
    <name evidence="9" type="ORF">FHG12_04110</name>
</gene>
<keyword evidence="3 9" id="KW-0808">Transferase</keyword>
<evidence type="ECO:0000256" key="5">
    <source>
        <dbReference type="ARBA" id="ARBA00022989"/>
    </source>
</evidence>
<organism evidence="9 10">
    <name type="scientific">Hymenobacter jejuensis</name>
    <dbReference type="NCBI Taxonomy" id="2502781"/>
    <lineage>
        <taxon>Bacteria</taxon>
        <taxon>Pseudomonadati</taxon>
        <taxon>Bacteroidota</taxon>
        <taxon>Cytophagia</taxon>
        <taxon>Cytophagales</taxon>
        <taxon>Hymenobacteraceae</taxon>
        <taxon>Hymenobacter</taxon>
    </lineage>
</organism>
<dbReference type="AlphaFoldDB" id="A0A5B7ZXV4"/>
<keyword evidence="5 7" id="KW-1133">Transmembrane helix</keyword>
<evidence type="ECO:0000259" key="8">
    <source>
        <dbReference type="Pfam" id="PF00535"/>
    </source>
</evidence>
<protein>
    <submittedName>
        <fullName evidence="9">Glycosyltransferase family 2 protein</fullName>
    </submittedName>
</protein>
<dbReference type="PANTHER" id="PTHR48090">
    <property type="entry name" value="UNDECAPRENYL-PHOSPHATE 4-DEOXY-4-FORMAMIDO-L-ARABINOSE TRANSFERASE-RELATED"/>
    <property type="match status" value="1"/>
</dbReference>
<keyword evidence="6 7" id="KW-0472">Membrane</keyword>
<dbReference type="KEGG" id="hyj:FHG12_04110"/>
<dbReference type="InterPro" id="IPR029044">
    <property type="entry name" value="Nucleotide-diphossugar_trans"/>
</dbReference>
<feature type="transmembrane region" description="Helical" evidence="7">
    <location>
        <begin position="266"/>
        <end position="291"/>
    </location>
</feature>
<evidence type="ECO:0000313" key="10">
    <source>
        <dbReference type="Proteomes" id="UP000305398"/>
    </source>
</evidence>
<evidence type="ECO:0000313" key="9">
    <source>
        <dbReference type="EMBL" id="QDA59336.1"/>
    </source>
</evidence>